<proteinExistence type="predicted"/>
<reference evidence="2 3" key="1">
    <citation type="submission" date="2016-04" db="EMBL/GenBank/DDBJ databases">
        <title>A degradative enzymes factory behind the ericoid mycorrhizal symbiosis.</title>
        <authorList>
            <consortium name="DOE Joint Genome Institute"/>
            <person name="Martino E."/>
            <person name="Morin E."/>
            <person name="Grelet G."/>
            <person name="Kuo A."/>
            <person name="Kohler A."/>
            <person name="Daghino S."/>
            <person name="Barry K."/>
            <person name="Choi C."/>
            <person name="Cichocki N."/>
            <person name="Clum A."/>
            <person name="Copeland A."/>
            <person name="Hainaut M."/>
            <person name="Haridas S."/>
            <person name="Labutti K."/>
            <person name="Lindquist E."/>
            <person name="Lipzen A."/>
            <person name="Khouja H.-R."/>
            <person name="Murat C."/>
            <person name="Ohm R."/>
            <person name="Olson A."/>
            <person name="Spatafora J."/>
            <person name="Veneault-Fourrey C."/>
            <person name="Henrissat B."/>
            <person name="Grigoriev I."/>
            <person name="Martin F."/>
            <person name="Perotto S."/>
        </authorList>
    </citation>
    <scope>NUCLEOTIDE SEQUENCE [LARGE SCALE GENOMIC DNA]</scope>
    <source>
        <strain evidence="2 3">F</strain>
    </source>
</reference>
<feature type="compositionally biased region" description="Polar residues" evidence="1">
    <location>
        <begin position="144"/>
        <end position="155"/>
    </location>
</feature>
<protein>
    <recommendedName>
        <fullName evidence="4">SprT-like domain-containing protein</fullName>
    </recommendedName>
</protein>
<evidence type="ECO:0008006" key="4">
    <source>
        <dbReference type="Google" id="ProtNLM"/>
    </source>
</evidence>
<evidence type="ECO:0000313" key="2">
    <source>
        <dbReference type="EMBL" id="PMD32111.1"/>
    </source>
</evidence>
<feature type="region of interest" description="Disordered" evidence="1">
    <location>
        <begin position="126"/>
        <end position="162"/>
    </location>
</feature>
<name>A0A2J6R0S5_HYAVF</name>
<sequence length="327" mass="37367">MASSSKEDTLRQWGFDKKGWSRVFPKDKEMSKFPLLENKGWAQSLAGGSTILPKWDPRRRDGRLSLLEGDKIPSKRGSGKRGWNASLPEYEDVFKKWEREKEEREGVSRNKKFSLEKLGKRLYPWVPPSSGKGEKSTLPPKKPNYSSEKTTSTSELAFDPKRKLTRGSHTLVDLARLAVRNSQNRGARLTSLQQQALRAFRNVGIVPDETSTRQIIRIYEPIFDKLFFLGSLEGKLSITATGDPATRSDEKIHGMAFPATDGADIELNIHGEGGRQRILQHVATLLHEMIHAFFMVYMLPKYYREKTFRSYGYDGHGQYWHDIAYAL</sequence>
<dbReference type="EMBL" id="KZ613960">
    <property type="protein sequence ID" value="PMD32111.1"/>
    <property type="molecule type" value="Genomic_DNA"/>
</dbReference>
<dbReference type="OrthoDB" id="4748384at2759"/>
<organism evidence="2 3">
    <name type="scientific">Hyaloscypha variabilis (strain UAMH 11265 / GT02V1 / F)</name>
    <name type="common">Meliniomyces variabilis</name>
    <dbReference type="NCBI Taxonomy" id="1149755"/>
    <lineage>
        <taxon>Eukaryota</taxon>
        <taxon>Fungi</taxon>
        <taxon>Dikarya</taxon>
        <taxon>Ascomycota</taxon>
        <taxon>Pezizomycotina</taxon>
        <taxon>Leotiomycetes</taxon>
        <taxon>Helotiales</taxon>
        <taxon>Hyaloscyphaceae</taxon>
        <taxon>Hyaloscypha</taxon>
        <taxon>Hyaloscypha variabilis</taxon>
    </lineage>
</organism>
<dbReference type="Proteomes" id="UP000235786">
    <property type="component" value="Unassembled WGS sequence"/>
</dbReference>
<dbReference type="AlphaFoldDB" id="A0A2J6R0S5"/>
<evidence type="ECO:0000256" key="1">
    <source>
        <dbReference type="SAM" id="MobiDB-lite"/>
    </source>
</evidence>
<accession>A0A2J6R0S5</accession>
<evidence type="ECO:0000313" key="3">
    <source>
        <dbReference type="Proteomes" id="UP000235786"/>
    </source>
</evidence>
<keyword evidence="3" id="KW-1185">Reference proteome</keyword>
<gene>
    <name evidence="2" type="ORF">L207DRAFT_536538</name>
</gene>